<evidence type="ECO:0000256" key="1">
    <source>
        <dbReference type="SAM" id="Phobius"/>
    </source>
</evidence>
<keyword evidence="4" id="KW-1185">Reference proteome</keyword>
<comment type="caution">
    <text evidence="3">The sequence shown here is derived from an EMBL/GenBank/DDBJ whole genome shotgun (WGS) entry which is preliminary data.</text>
</comment>
<keyword evidence="1" id="KW-0472">Membrane</keyword>
<sequence>MEPRIGDAERDVAAARLGDHFAAGRLDHEEYDERLDAIWSARTHADLDQVFWDMPLVSTPRPAPPVAVNRSRDVRFPVWMIAVAAIVLMAVAHVPWFVWLILLVVVLKRPWARGHRAAWRHSTGHHPGWGR</sequence>
<evidence type="ECO:0000313" key="3">
    <source>
        <dbReference type="EMBL" id="PUA81936.1"/>
    </source>
</evidence>
<feature type="transmembrane region" description="Helical" evidence="1">
    <location>
        <begin position="78"/>
        <end position="107"/>
    </location>
</feature>
<name>A0A2R7Z106_9ACTN</name>
<evidence type="ECO:0000313" key="4">
    <source>
        <dbReference type="Proteomes" id="UP000244867"/>
    </source>
</evidence>
<dbReference type="Proteomes" id="UP000244867">
    <property type="component" value="Unassembled WGS sequence"/>
</dbReference>
<dbReference type="Pfam" id="PF08044">
    <property type="entry name" value="DUF1707"/>
    <property type="match status" value="1"/>
</dbReference>
<gene>
    <name evidence="3" type="ORF">C7S10_07800</name>
</gene>
<reference evidence="3 4" key="1">
    <citation type="submission" date="2018-03" db="EMBL/GenBank/DDBJ databases">
        <authorList>
            <person name="Keele B.F."/>
        </authorList>
    </citation>
    <scope>NUCLEOTIDE SEQUENCE [LARGE SCALE GENOMIC DNA]</scope>
    <source>
        <strain evidence="3 4">IB-3</strain>
    </source>
</reference>
<keyword evidence="1" id="KW-1133">Transmembrane helix</keyword>
<protein>
    <recommendedName>
        <fullName evidence="2">DUF1707 domain-containing protein</fullName>
    </recommendedName>
</protein>
<organism evidence="3 4">
    <name type="scientific">Nocardioides currus</name>
    <dbReference type="NCBI Taxonomy" id="2133958"/>
    <lineage>
        <taxon>Bacteria</taxon>
        <taxon>Bacillati</taxon>
        <taxon>Actinomycetota</taxon>
        <taxon>Actinomycetes</taxon>
        <taxon>Propionibacteriales</taxon>
        <taxon>Nocardioidaceae</taxon>
        <taxon>Nocardioides</taxon>
    </lineage>
</organism>
<dbReference type="EMBL" id="PYXZ01000002">
    <property type="protein sequence ID" value="PUA81936.1"/>
    <property type="molecule type" value="Genomic_DNA"/>
</dbReference>
<accession>A0A2R7Z106</accession>
<proteinExistence type="predicted"/>
<dbReference type="AlphaFoldDB" id="A0A2R7Z106"/>
<feature type="domain" description="DUF1707" evidence="2">
    <location>
        <begin position="4"/>
        <end position="55"/>
    </location>
</feature>
<dbReference type="OrthoDB" id="3534574at2"/>
<dbReference type="RefSeq" id="WP_108343820.1">
    <property type="nucleotide sequence ID" value="NZ_PYXZ01000002.1"/>
</dbReference>
<evidence type="ECO:0000259" key="2">
    <source>
        <dbReference type="Pfam" id="PF08044"/>
    </source>
</evidence>
<keyword evidence="1" id="KW-0812">Transmembrane</keyword>
<dbReference type="InterPro" id="IPR012551">
    <property type="entry name" value="DUF1707_SHOCT-like"/>
</dbReference>